<organism evidence="1">
    <name type="scientific">Anguilla anguilla</name>
    <name type="common">European freshwater eel</name>
    <name type="synonym">Muraena anguilla</name>
    <dbReference type="NCBI Taxonomy" id="7936"/>
    <lineage>
        <taxon>Eukaryota</taxon>
        <taxon>Metazoa</taxon>
        <taxon>Chordata</taxon>
        <taxon>Craniata</taxon>
        <taxon>Vertebrata</taxon>
        <taxon>Euteleostomi</taxon>
        <taxon>Actinopterygii</taxon>
        <taxon>Neopterygii</taxon>
        <taxon>Teleostei</taxon>
        <taxon>Anguilliformes</taxon>
        <taxon>Anguillidae</taxon>
        <taxon>Anguilla</taxon>
    </lineage>
</organism>
<reference evidence="1" key="2">
    <citation type="journal article" date="2015" name="Fish Shellfish Immunol.">
        <title>Early steps in the European eel (Anguilla anguilla)-Vibrio vulnificus interaction in the gills: Role of the RtxA13 toxin.</title>
        <authorList>
            <person name="Callol A."/>
            <person name="Pajuelo D."/>
            <person name="Ebbesson L."/>
            <person name="Teles M."/>
            <person name="MacKenzie S."/>
            <person name="Amaro C."/>
        </authorList>
    </citation>
    <scope>NUCLEOTIDE SEQUENCE</scope>
</reference>
<sequence length="33" mass="3753">MYSSTLVCVCIPPIDNPFTTYGDLTRLYTLLLE</sequence>
<name>A0A0E9UV68_ANGAN</name>
<accession>A0A0E9UV68</accession>
<protein>
    <submittedName>
        <fullName evidence="1">Uncharacterized protein</fullName>
    </submittedName>
</protein>
<dbReference type="EMBL" id="GBXM01039477">
    <property type="protein sequence ID" value="JAH69100.1"/>
    <property type="molecule type" value="Transcribed_RNA"/>
</dbReference>
<dbReference type="AlphaFoldDB" id="A0A0E9UV68"/>
<proteinExistence type="predicted"/>
<evidence type="ECO:0000313" key="1">
    <source>
        <dbReference type="EMBL" id="JAH69100.1"/>
    </source>
</evidence>
<reference evidence="1" key="1">
    <citation type="submission" date="2014-11" db="EMBL/GenBank/DDBJ databases">
        <authorList>
            <person name="Amaro Gonzalez C."/>
        </authorList>
    </citation>
    <scope>NUCLEOTIDE SEQUENCE</scope>
</reference>